<keyword evidence="11" id="KW-1185">Reference proteome</keyword>
<evidence type="ECO:0000256" key="4">
    <source>
        <dbReference type="ARBA" id="ARBA00022857"/>
    </source>
</evidence>
<dbReference type="GO" id="GO:0016491">
    <property type="term" value="F:oxidoreductase activity"/>
    <property type="evidence" value="ECO:0007669"/>
    <property type="project" value="UniProtKB-KW"/>
</dbReference>
<dbReference type="InParanoid" id="A0A2J7Q196"/>
<dbReference type="AlphaFoldDB" id="A0A2J7Q196"/>
<dbReference type="PANTHER" id="PTHR43775:SF7">
    <property type="entry name" value="FATTY ACID SYNTHASE"/>
    <property type="match status" value="1"/>
</dbReference>
<comment type="caution">
    <text evidence="10">The sequence shown here is derived from an EMBL/GenBank/DDBJ whole genome shotgun (WGS) entry which is preliminary data.</text>
</comment>
<dbReference type="SMART" id="SM00829">
    <property type="entry name" value="PKS_ER"/>
    <property type="match status" value="1"/>
</dbReference>
<dbReference type="Gene3D" id="3.90.180.10">
    <property type="entry name" value="Medium-chain alcohol dehydrogenases, catalytic domain"/>
    <property type="match status" value="1"/>
</dbReference>
<evidence type="ECO:0000256" key="8">
    <source>
        <dbReference type="ARBA" id="ARBA00023268"/>
    </source>
</evidence>
<name>A0A2J7Q196_9NEOP</name>
<dbReference type="GO" id="GO:0004312">
    <property type="term" value="F:fatty acid synthase activity"/>
    <property type="evidence" value="ECO:0007669"/>
    <property type="project" value="TreeGrafter"/>
</dbReference>
<keyword evidence="4" id="KW-0521">NADP</keyword>
<dbReference type="EMBL" id="NEVH01019603">
    <property type="protein sequence ID" value="PNF22348.1"/>
    <property type="molecule type" value="Genomic_DNA"/>
</dbReference>
<evidence type="ECO:0000313" key="11">
    <source>
        <dbReference type="Proteomes" id="UP000235965"/>
    </source>
</evidence>
<dbReference type="SUPFAM" id="SSF50129">
    <property type="entry name" value="GroES-like"/>
    <property type="match status" value="1"/>
</dbReference>
<sequence length="223" mass="24481">MNVYSGGKWGSYRHLPLDSCATITTPHVWLNIMTPGDLSSFRWLEGNLDPECVQAKADENLVQVYHSALNFKNVLLAAGKVAANVFIKDPLNEDSLQGMEFSGRDHRGWRVMGITSRRALASVLQADRAMLWDVPDHWTLEDAATVPVVYATAYYALVTIGNLKKGESVLIHSGTGGVGQAAINICLHAGCTVYTTVGTKEKRDFIKRQHPQVFGQPISLITV</sequence>
<evidence type="ECO:0000256" key="6">
    <source>
        <dbReference type="ARBA" id="ARBA00023098"/>
    </source>
</evidence>
<evidence type="ECO:0000256" key="5">
    <source>
        <dbReference type="ARBA" id="ARBA00023002"/>
    </source>
</evidence>
<protein>
    <recommendedName>
        <fullName evidence="9">Enoyl reductase (ER) domain-containing protein</fullName>
    </recommendedName>
</protein>
<dbReference type="InterPro" id="IPR050091">
    <property type="entry name" value="PKS_NRPS_Biosynth_Enz"/>
</dbReference>
<dbReference type="GO" id="GO:0006633">
    <property type="term" value="P:fatty acid biosynthetic process"/>
    <property type="evidence" value="ECO:0007669"/>
    <property type="project" value="UniProtKB-KW"/>
</dbReference>
<gene>
    <name evidence="10" type="ORF">B7P43_G18279</name>
</gene>
<organism evidence="10 11">
    <name type="scientific">Cryptotermes secundus</name>
    <dbReference type="NCBI Taxonomy" id="105785"/>
    <lineage>
        <taxon>Eukaryota</taxon>
        <taxon>Metazoa</taxon>
        <taxon>Ecdysozoa</taxon>
        <taxon>Arthropoda</taxon>
        <taxon>Hexapoda</taxon>
        <taxon>Insecta</taxon>
        <taxon>Pterygota</taxon>
        <taxon>Neoptera</taxon>
        <taxon>Polyneoptera</taxon>
        <taxon>Dictyoptera</taxon>
        <taxon>Blattodea</taxon>
        <taxon>Blattoidea</taxon>
        <taxon>Termitoidae</taxon>
        <taxon>Kalotermitidae</taxon>
        <taxon>Cryptotermitinae</taxon>
        <taxon>Cryptotermes</taxon>
    </lineage>
</organism>
<dbReference type="Proteomes" id="UP000235965">
    <property type="component" value="Unassembled WGS sequence"/>
</dbReference>
<dbReference type="InterPro" id="IPR036291">
    <property type="entry name" value="NAD(P)-bd_dom_sf"/>
</dbReference>
<dbReference type="STRING" id="105785.A0A2J7Q196"/>
<accession>A0A2J7Q196</accession>
<keyword evidence="2" id="KW-0444">Lipid biosynthesis</keyword>
<dbReference type="InterPro" id="IPR011032">
    <property type="entry name" value="GroES-like_sf"/>
</dbReference>
<evidence type="ECO:0000259" key="9">
    <source>
        <dbReference type="SMART" id="SM00829"/>
    </source>
</evidence>
<keyword evidence="3" id="KW-0276">Fatty acid metabolism</keyword>
<proteinExistence type="predicted"/>
<dbReference type="SUPFAM" id="SSF51735">
    <property type="entry name" value="NAD(P)-binding Rossmann-fold domains"/>
    <property type="match status" value="1"/>
</dbReference>
<evidence type="ECO:0000256" key="7">
    <source>
        <dbReference type="ARBA" id="ARBA00023160"/>
    </source>
</evidence>
<reference evidence="10 11" key="1">
    <citation type="submission" date="2017-12" db="EMBL/GenBank/DDBJ databases">
        <title>Hemimetabolous genomes reveal molecular basis of termite eusociality.</title>
        <authorList>
            <person name="Harrison M.C."/>
            <person name="Jongepier E."/>
            <person name="Robertson H.M."/>
            <person name="Arning N."/>
            <person name="Bitard-Feildel T."/>
            <person name="Chao H."/>
            <person name="Childers C.P."/>
            <person name="Dinh H."/>
            <person name="Doddapaneni H."/>
            <person name="Dugan S."/>
            <person name="Gowin J."/>
            <person name="Greiner C."/>
            <person name="Han Y."/>
            <person name="Hu H."/>
            <person name="Hughes D.S.T."/>
            <person name="Huylmans A.-K."/>
            <person name="Kemena C."/>
            <person name="Kremer L.P.M."/>
            <person name="Lee S.L."/>
            <person name="Lopez-Ezquerra A."/>
            <person name="Mallet L."/>
            <person name="Monroy-Kuhn J.M."/>
            <person name="Moser A."/>
            <person name="Murali S.C."/>
            <person name="Muzny D.M."/>
            <person name="Otani S."/>
            <person name="Piulachs M.-D."/>
            <person name="Poelchau M."/>
            <person name="Qu J."/>
            <person name="Schaub F."/>
            <person name="Wada-Katsumata A."/>
            <person name="Worley K.C."/>
            <person name="Xie Q."/>
            <person name="Ylla G."/>
            <person name="Poulsen M."/>
            <person name="Gibbs R.A."/>
            <person name="Schal C."/>
            <person name="Richards S."/>
            <person name="Belles X."/>
            <person name="Korb J."/>
            <person name="Bornberg-Bauer E."/>
        </authorList>
    </citation>
    <scope>NUCLEOTIDE SEQUENCE [LARGE SCALE GENOMIC DNA]</scope>
    <source>
        <tissue evidence="10">Whole body</tissue>
    </source>
</reference>
<dbReference type="CDD" id="cd05195">
    <property type="entry name" value="enoyl_red"/>
    <property type="match status" value="1"/>
</dbReference>
<dbReference type="InterPro" id="IPR020843">
    <property type="entry name" value="ER"/>
</dbReference>
<keyword evidence="8" id="KW-0511">Multifunctional enzyme</keyword>
<evidence type="ECO:0000256" key="1">
    <source>
        <dbReference type="ARBA" id="ARBA00022450"/>
    </source>
</evidence>
<evidence type="ECO:0000313" key="10">
    <source>
        <dbReference type="EMBL" id="PNF22348.1"/>
    </source>
</evidence>
<feature type="domain" description="Enoyl reductase (ER)" evidence="9">
    <location>
        <begin position="36"/>
        <end position="223"/>
    </location>
</feature>
<dbReference type="OrthoDB" id="7547530at2759"/>
<evidence type="ECO:0000256" key="2">
    <source>
        <dbReference type="ARBA" id="ARBA00022516"/>
    </source>
</evidence>
<keyword evidence="1" id="KW-0596">Phosphopantetheine</keyword>
<keyword evidence="7" id="KW-0275">Fatty acid biosynthesis</keyword>
<keyword evidence="6" id="KW-0443">Lipid metabolism</keyword>
<dbReference type="PANTHER" id="PTHR43775">
    <property type="entry name" value="FATTY ACID SYNTHASE"/>
    <property type="match status" value="1"/>
</dbReference>
<keyword evidence="5" id="KW-0560">Oxidoreductase</keyword>
<evidence type="ECO:0000256" key="3">
    <source>
        <dbReference type="ARBA" id="ARBA00022832"/>
    </source>
</evidence>